<proteinExistence type="inferred from homology"/>
<dbReference type="InterPro" id="IPR000387">
    <property type="entry name" value="Tyr_Pase_dom"/>
</dbReference>
<dbReference type="OrthoDB" id="275339at2157"/>
<evidence type="ECO:0000256" key="2">
    <source>
        <dbReference type="ARBA" id="ARBA00022801"/>
    </source>
</evidence>
<dbReference type="STRING" id="660517.SAMN04487946_104213"/>
<evidence type="ECO:0000256" key="3">
    <source>
        <dbReference type="ARBA" id="ARBA00022912"/>
    </source>
</evidence>
<evidence type="ECO:0000259" key="4">
    <source>
        <dbReference type="PROSITE" id="PS50056"/>
    </source>
</evidence>
<dbReference type="PANTHER" id="PTHR45961">
    <property type="entry name" value="IP21249P"/>
    <property type="match status" value="1"/>
</dbReference>
<dbReference type="InterPro" id="IPR016130">
    <property type="entry name" value="Tyr_Pase_AS"/>
</dbReference>
<dbReference type="InterPro" id="IPR052103">
    <property type="entry name" value="Dual_spec_Phospatases"/>
</dbReference>
<sequence>MDEVFPDLYVGSMEDAGDQSLCRTHEIDRIVSLTFSDPEGGFPPWLPVEKSPMMDGPRNDEAIFASAVEDVLTALEVSECVLVHCSRGSSRSPSVAATAAAIYEETELAESFRKVQHRRPETDPHDAVVRKAVAVFADFT</sequence>
<name>A0A1H3FWX5_9EURY</name>
<dbReference type="PROSITE" id="PS50056">
    <property type="entry name" value="TYR_PHOSPHATASE_2"/>
    <property type="match status" value="1"/>
</dbReference>
<dbReference type="RefSeq" id="WP_089766781.1">
    <property type="nucleotide sequence ID" value="NZ_FNPB01000004.1"/>
</dbReference>
<keyword evidence="2" id="KW-0378">Hydrolase</keyword>
<dbReference type="SUPFAM" id="SSF52799">
    <property type="entry name" value="(Phosphotyrosine protein) phosphatases II"/>
    <property type="match status" value="1"/>
</dbReference>
<dbReference type="CDD" id="cd14498">
    <property type="entry name" value="DSP"/>
    <property type="match status" value="1"/>
</dbReference>
<keyword evidence="3" id="KW-0904">Protein phosphatase</keyword>
<dbReference type="EMBL" id="FNPB01000004">
    <property type="protein sequence ID" value="SDX95287.1"/>
    <property type="molecule type" value="Genomic_DNA"/>
</dbReference>
<dbReference type="GO" id="GO:0004721">
    <property type="term" value="F:phosphoprotein phosphatase activity"/>
    <property type="evidence" value="ECO:0007669"/>
    <property type="project" value="UniProtKB-KW"/>
</dbReference>
<dbReference type="Proteomes" id="UP000199170">
    <property type="component" value="Unassembled WGS sequence"/>
</dbReference>
<evidence type="ECO:0000313" key="6">
    <source>
        <dbReference type="Proteomes" id="UP000199170"/>
    </source>
</evidence>
<dbReference type="PANTHER" id="PTHR45961:SF6">
    <property type="entry name" value="IP21249P"/>
    <property type="match status" value="1"/>
</dbReference>
<accession>A0A1H3FWX5</accession>
<evidence type="ECO:0000313" key="5">
    <source>
        <dbReference type="EMBL" id="SDX95287.1"/>
    </source>
</evidence>
<keyword evidence="6" id="KW-1185">Reference proteome</keyword>
<comment type="similarity">
    <text evidence="1">Belongs to the protein-tyrosine phosphatase family. Non-receptor class dual specificity subfamily.</text>
</comment>
<dbReference type="PROSITE" id="PS00383">
    <property type="entry name" value="TYR_PHOSPHATASE_1"/>
    <property type="match status" value="1"/>
</dbReference>
<feature type="domain" description="Tyrosine specific protein phosphatases" evidence="4">
    <location>
        <begin position="62"/>
        <end position="120"/>
    </location>
</feature>
<gene>
    <name evidence="5" type="ORF">SAMN04487946_104213</name>
</gene>
<protein>
    <submittedName>
        <fullName evidence="5">Dual specificity phosphatase, catalytic domain</fullName>
    </submittedName>
</protein>
<dbReference type="AlphaFoldDB" id="A0A1H3FWX5"/>
<dbReference type="Gene3D" id="3.90.190.10">
    <property type="entry name" value="Protein tyrosine phosphatase superfamily"/>
    <property type="match status" value="1"/>
</dbReference>
<dbReference type="InterPro" id="IPR029021">
    <property type="entry name" value="Prot-tyrosine_phosphatase-like"/>
</dbReference>
<reference evidence="6" key="1">
    <citation type="submission" date="2016-10" db="EMBL/GenBank/DDBJ databases">
        <authorList>
            <person name="Varghese N."/>
            <person name="Submissions S."/>
        </authorList>
    </citation>
    <scope>NUCLEOTIDE SEQUENCE [LARGE SCALE GENOMIC DNA]</scope>
    <source>
        <strain evidence="6">CGMCC 1.10118</strain>
    </source>
</reference>
<organism evidence="5 6">
    <name type="scientific">Halobellus clavatus</name>
    <dbReference type="NCBI Taxonomy" id="660517"/>
    <lineage>
        <taxon>Archaea</taxon>
        <taxon>Methanobacteriati</taxon>
        <taxon>Methanobacteriota</taxon>
        <taxon>Stenosarchaea group</taxon>
        <taxon>Halobacteria</taxon>
        <taxon>Halobacteriales</taxon>
        <taxon>Haloferacaceae</taxon>
        <taxon>Halobellus</taxon>
    </lineage>
</organism>
<evidence type="ECO:0000256" key="1">
    <source>
        <dbReference type="ARBA" id="ARBA00008601"/>
    </source>
</evidence>